<name>A0A1I7UJC2_9PELO</name>
<dbReference type="STRING" id="1561998.A0A1I7UJC2"/>
<dbReference type="WBParaSite" id="Csp11.Scaffold629.g9903.t1">
    <property type="protein sequence ID" value="Csp11.Scaffold629.g9903.t1"/>
    <property type="gene ID" value="Csp11.Scaffold629.g9903"/>
</dbReference>
<reference evidence="3" key="1">
    <citation type="submission" date="2016-11" db="UniProtKB">
        <authorList>
            <consortium name="WormBaseParasite"/>
        </authorList>
    </citation>
    <scope>IDENTIFICATION</scope>
</reference>
<evidence type="ECO:0000313" key="2">
    <source>
        <dbReference type="Proteomes" id="UP000095282"/>
    </source>
</evidence>
<evidence type="ECO:0000313" key="3">
    <source>
        <dbReference type="WBParaSite" id="Csp11.Scaffold629.g9903.t1"/>
    </source>
</evidence>
<feature type="region of interest" description="Disordered" evidence="1">
    <location>
        <begin position="41"/>
        <end position="69"/>
    </location>
</feature>
<evidence type="ECO:0000256" key="1">
    <source>
        <dbReference type="SAM" id="MobiDB-lite"/>
    </source>
</evidence>
<organism evidence="2 3">
    <name type="scientific">Caenorhabditis tropicalis</name>
    <dbReference type="NCBI Taxonomy" id="1561998"/>
    <lineage>
        <taxon>Eukaryota</taxon>
        <taxon>Metazoa</taxon>
        <taxon>Ecdysozoa</taxon>
        <taxon>Nematoda</taxon>
        <taxon>Chromadorea</taxon>
        <taxon>Rhabditida</taxon>
        <taxon>Rhabditina</taxon>
        <taxon>Rhabditomorpha</taxon>
        <taxon>Rhabditoidea</taxon>
        <taxon>Rhabditidae</taxon>
        <taxon>Peloderinae</taxon>
        <taxon>Caenorhabditis</taxon>
    </lineage>
</organism>
<sequence>MTITRKILKLDRKHRNSRVLSSGGDLKIGGIEEYLKTECPDDVEPLETLDEEEEIEEDEEDDDAAVASE</sequence>
<proteinExistence type="predicted"/>
<keyword evidence="2" id="KW-1185">Reference proteome</keyword>
<dbReference type="Proteomes" id="UP000095282">
    <property type="component" value="Unplaced"/>
</dbReference>
<accession>A0A1I7UJC2</accession>
<dbReference type="AlphaFoldDB" id="A0A1I7UJC2"/>
<protein>
    <submittedName>
        <fullName evidence="3">Brix domain-containing protein</fullName>
    </submittedName>
</protein>